<feature type="transmembrane region" description="Helical" evidence="8">
    <location>
        <begin position="58"/>
        <end position="83"/>
    </location>
</feature>
<feature type="transmembrane region" description="Helical" evidence="8">
    <location>
        <begin position="272"/>
        <end position="295"/>
    </location>
</feature>
<evidence type="ECO:0000259" key="9">
    <source>
        <dbReference type="Pfam" id="PF00361"/>
    </source>
</evidence>
<keyword evidence="5" id="KW-0560">Oxidoreductase</keyword>
<gene>
    <name evidence="10" type="ORF">A2756_05860</name>
</gene>
<accession>A0A1G2G890</accession>
<protein>
    <recommendedName>
        <fullName evidence="9">NADH:quinone oxidoreductase/Mrp antiporter transmembrane domain-containing protein</fullName>
    </recommendedName>
</protein>
<feature type="transmembrane region" description="Helical" evidence="8">
    <location>
        <begin position="401"/>
        <end position="423"/>
    </location>
</feature>
<dbReference type="InterPro" id="IPR001750">
    <property type="entry name" value="ND/Mrp_TM"/>
</dbReference>
<keyword evidence="3 7" id="KW-0812">Transmembrane</keyword>
<sequence>MEILFIIATLIVTALISILIKRRGFIEFFSIIASGIVLFESIVVAFKVSTAGTYSPFIFFSVDSLGAIVMLIIACVGLATTIYSIPYLQQETAKGIIGFTRVRQYFVLLNIFLLAMFLATTAGSPIFAWISIEATTLSTAFLISFYNKPSAIEAAWKYLIINSIGLLLGFFGTLLYFTSVSPLGGDGFVSWQALAINAAHLDPLIAKIAFIFVLIGYGTKVGLAPMHTWKPDAYSKAPNSIGTLLSGGLLPVVFIIILKFKAMTDAVVGPQFSQHLLISFGILSIALAALIMFNAKNYKRVLAYSSIENAGVMALGFGFGGLGVFAAILHLIYHSFVKGVLFFSSGNLLLKYNSAKISNIKGALRVLPISSTLFITGFLIVTGVPPFGIFLTKMQILSVGIQIYPVSSIVALFFMTLAFIGFLKHITSMFFGEKPHDIEIGEGNIWLILPPMLLLIGIIILSFYIPPFLSRLMHDAVSHYEYD</sequence>
<comment type="caution">
    <text evidence="10">The sequence shown here is derived from an EMBL/GenBank/DDBJ whole genome shotgun (WGS) entry which is preliminary data.</text>
</comment>
<dbReference type="PANTHER" id="PTHR42682">
    <property type="entry name" value="HYDROGENASE-4 COMPONENT F"/>
    <property type="match status" value="1"/>
</dbReference>
<dbReference type="GO" id="GO:0005886">
    <property type="term" value="C:plasma membrane"/>
    <property type="evidence" value="ECO:0007669"/>
    <property type="project" value="UniProtKB-SubCell"/>
</dbReference>
<feature type="transmembrane region" description="Helical" evidence="8">
    <location>
        <begin position="126"/>
        <end position="146"/>
    </location>
</feature>
<name>A0A1G2G890_9BACT</name>
<reference evidence="10 11" key="1">
    <citation type="journal article" date="2016" name="Nat. Commun.">
        <title>Thousands of microbial genomes shed light on interconnected biogeochemical processes in an aquifer system.</title>
        <authorList>
            <person name="Anantharaman K."/>
            <person name="Brown C.T."/>
            <person name="Hug L.A."/>
            <person name="Sharon I."/>
            <person name="Castelle C.J."/>
            <person name="Probst A.J."/>
            <person name="Thomas B.C."/>
            <person name="Singh A."/>
            <person name="Wilkins M.J."/>
            <person name="Karaoz U."/>
            <person name="Brodie E.L."/>
            <person name="Williams K.H."/>
            <person name="Hubbard S.S."/>
            <person name="Banfield J.F."/>
        </authorList>
    </citation>
    <scope>NUCLEOTIDE SEQUENCE [LARGE SCALE GENOMIC DNA]</scope>
</reference>
<evidence type="ECO:0000256" key="1">
    <source>
        <dbReference type="ARBA" id="ARBA00004651"/>
    </source>
</evidence>
<dbReference type="AlphaFoldDB" id="A0A1G2G890"/>
<evidence type="ECO:0000256" key="5">
    <source>
        <dbReference type="ARBA" id="ARBA00023002"/>
    </source>
</evidence>
<feature type="transmembrane region" description="Helical" evidence="8">
    <location>
        <begin position="444"/>
        <end position="465"/>
    </location>
</feature>
<evidence type="ECO:0000256" key="6">
    <source>
        <dbReference type="ARBA" id="ARBA00023136"/>
    </source>
</evidence>
<evidence type="ECO:0000256" key="7">
    <source>
        <dbReference type="RuleBase" id="RU000320"/>
    </source>
</evidence>
<feature type="transmembrane region" description="Helical" evidence="8">
    <location>
        <begin position="6"/>
        <end position="21"/>
    </location>
</feature>
<organism evidence="10 11">
    <name type="scientific">Candidatus Ryanbacteria bacterium RIFCSPHIGHO2_01_FULL_48_27</name>
    <dbReference type="NCBI Taxonomy" id="1802115"/>
    <lineage>
        <taxon>Bacteria</taxon>
        <taxon>Candidatus Ryaniibacteriota</taxon>
    </lineage>
</organism>
<feature type="transmembrane region" description="Helical" evidence="8">
    <location>
        <begin position="198"/>
        <end position="219"/>
    </location>
</feature>
<dbReference type="PRINTS" id="PR01434">
    <property type="entry name" value="NADHDHGNASE5"/>
</dbReference>
<evidence type="ECO:0000256" key="8">
    <source>
        <dbReference type="SAM" id="Phobius"/>
    </source>
</evidence>
<keyword evidence="6 8" id="KW-0472">Membrane</keyword>
<feature type="domain" description="NADH:quinone oxidoreductase/Mrp antiporter transmembrane" evidence="9">
    <location>
        <begin position="126"/>
        <end position="415"/>
    </location>
</feature>
<evidence type="ECO:0000256" key="3">
    <source>
        <dbReference type="ARBA" id="ARBA00022692"/>
    </source>
</evidence>
<dbReference type="Pfam" id="PF00361">
    <property type="entry name" value="Proton_antipo_M"/>
    <property type="match status" value="1"/>
</dbReference>
<dbReference type="EMBL" id="MHNL01000001">
    <property type="protein sequence ID" value="OGZ46111.1"/>
    <property type="molecule type" value="Genomic_DNA"/>
</dbReference>
<proteinExistence type="predicted"/>
<feature type="transmembrane region" description="Helical" evidence="8">
    <location>
        <begin position="28"/>
        <end position="46"/>
    </location>
</feature>
<dbReference type="Proteomes" id="UP000177785">
    <property type="component" value="Unassembled WGS sequence"/>
</dbReference>
<evidence type="ECO:0000313" key="11">
    <source>
        <dbReference type="Proteomes" id="UP000177785"/>
    </source>
</evidence>
<keyword evidence="4 8" id="KW-1133">Transmembrane helix</keyword>
<dbReference type="PANTHER" id="PTHR42682:SF5">
    <property type="entry name" value="HYDROGENASE-4 COMPONENT F"/>
    <property type="match status" value="1"/>
</dbReference>
<dbReference type="InterPro" id="IPR052175">
    <property type="entry name" value="ComplexI-like_HydComp"/>
</dbReference>
<feature type="transmembrane region" description="Helical" evidence="8">
    <location>
        <begin position="104"/>
        <end position="120"/>
    </location>
</feature>
<keyword evidence="2" id="KW-1003">Cell membrane</keyword>
<dbReference type="GO" id="GO:0016491">
    <property type="term" value="F:oxidoreductase activity"/>
    <property type="evidence" value="ECO:0007669"/>
    <property type="project" value="UniProtKB-KW"/>
</dbReference>
<evidence type="ECO:0000313" key="10">
    <source>
        <dbReference type="EMBL" id="OGZ46111.1"/>
    </source>
</evidence>
<feature type="transmembrane region" description="Helical" evidence="8">
    <location>
        <begin position="240"/>
        <end position="260"/>
    </location>
</feature>
<dbReference type="STRING" id="1802115.A2756_05860"/>
<feature type="transmembrane region" description="Helical" evidence="8">
    <location>
        <begin position="307"/>
        <end position="325"/>
    </location>
</feature>
<feature type="transmembrane region" description="Helical" evidence="8">
    <location>
        <begin position="331"/>
        <end position="350"/>
    </location>
</feature>
<evidence type="ECO:0000256" key="4">
    <source>
        <dbReference type="ARBA" id="ARBA00022989"/>
    </source>
</evidence>
<feature type="transmembrane region" description="Helical" evidence="8">
    <location>
        <begin position="362"/>
        <end position="381"/>
    </location>
</feature>
<evidence type="ECO:0000256" key="2">
    <source>
        <dbReference type="ARBA" id="ARBA00022475"/>
    </source>
</evidence>
<feature type="transmembrane region" description="Helical" evidence="8">
    <location>
        <begin position="158"/>
        <end position="178"/>
    </location>
</feature>
<comment type="subcellular location">
    <subcellularLocation>
        <location evidence="1">Cell membrane</location>
        <topology evidence="1">Multi-pass membrane protein</topology>
    </subcellularLocation>
    <subcellularLocation>
        <location evidence="7">Membrane</location>
        <topology evidence="7">Multi-pass membrane protein</topology>
    </subcellularLocation>
</comment>